<protein>
    <submittedName>
        <fullName evidence="1">Uncharacterized protein</fullName>
    </submittedName>
</protein>
<name>A0A5Y5JT48_SALER</name>
<dbReference type="AlphaFoldDB" id="A0A5Y5JT48"/>
<reference evidence="1" key="1">
    <citation type="submission" date="2019-08" db="EMBL/GenBank/DDBJ databases">
        <authorList>
            <consortium name="PulseNet: The National Subtyping Network for Foodborne Disease Surveillance"/>
            <person name="Tarr C.L."/>
            <person name="Trees E."/>
            <person name="Katz L.S."/>
            <person name="Carleton-Romer H.A."/>
            <person name="Stroika S."/>
            <person name="Kucerova Z."/>
            <person name="Roache K.F."/>
            <person name="Sabol A.L."/>
            <person name="Besser J."/>
            <person name="Gerner-Smidt P."/>
        </authorList>
    </citation>
    <scope>NUCLEOTIDE SEQUENCE</scope>
    <source>
        <strain evidence="1">PNUSAS085742</strain>
    </source>
</reference>
<evidence type="ECO:0000313" key="1">
    <source>
        <dbReference type="EMBL" id="ECK4261297.1"/>
    </source>
</evidence>
<gene>
    <name evidence="1" type="ORF">FRK21_16120</name>
</gene>
<proteinExistence type="predicted"/>
<dbReference type="EMBL" id="AAJBTY010000007">
    <property type="protein sequence ID" value="ECK4261297.1"/>
    <property type="molecule type" value="Genomic_DNA"/>
</dbReference>
<organism evidence="1">
    <name type="scientific">Salmonella enterica</name>
    <name type="common">Salmonella choleraesuis</name>
    <dbReference type="NCBI Taxonomy" id="28901"/>
    <lineage>
        <taxon>Bacteria</taxon>
        <taxon>Pseudomonadati</taxon>
        <taxon>Pseudomonadota</taxon>
        <taxon>Gammaproteobacteria</taxon>
        <taxon>Enterobacterales</taxon>
        <taxon>Enterobacteriaceae</taxon>
        <taxon>Salmonella</taxon>
    </lineage>
</organism>
<accession>A0A5Y5JT48</accession>
<comment type="caution">
    <text evidence="1">The sequence shown here is derived from an EMBL/GenBank/DDBJ whole genome shotgun (WGS) entry which is preliminary data.</text>
</comment>
<sequence>MMDWNMLSAIGACGSAIASFGSAIASLWALCYARKALNTWNRQEQFKVKLEFKRALLELEDAFEAMPDNWNSTQYRIARTGVGQQYNAVVHRVDDAAQLYFKKENLKSAYQNAVRAWVLCEGGIKDKSIHAEWKQLRTDYSQYILTGGNKNCYLSKIEKIYSRIVVFID</sequence>